<sequence>MKVHFIAIGGSAMHNLAIALHKKGFEVTGSDDVLFEPSISRLAKQGILPEQNGWYPEKITNDIDAVILGMHARVDNPELLAAQQKGIKIYSYPEYVYEQSKDKLRVVIGGSHGKTTITSMILHALQAAGKQFDYLVGAQLEGFDTMVQLSDAPLIVIEGDEYLSSPIDRRPKFHLYKANIGIISGIAWDHINVFPTFENYIHQFEIFIQTIQPQGSVFYAGNDDVLKKLVEDNQSPVTKTAYNLPEYEVVNGITSVNIGEKKYPLQVFGEHNLLNMEAARSVCAALGIAADGFYSSMVTFKGAARRLELLGKNEVTNIYKDFAHSPSKLKATINAVKTQFPFRELIACMELHTFSSLNKEFLSEYAGCMDEADKAIVFIDAQTFVQKKMEPYDAEVVKAAFDNTDLLFFDQQQDLAAYLEQQDLTGKNLLLMSSGNFGGINLNELSTKFLNK</sequence>
<reference evidence="13" key="1">
    <citation type="submission" date="2023-07" db="EMBL/GenBank/DDBJ databases">
        <title>Functional and genomic diversity of the sorghum phyllosphere microbiome.</title>
        <authorList>
            <person name="Shade A."/>
        </authorList>
    </citation>
    <scope>NUCLEOTIDE SEQUENCE [LARGE SCALE GENOMIC DNA]</scope>
    <source>
        <strain evidence="13">SORGH_AS_0422</strain>
    </source>
</reference>
<dbReference type="SUPFAM" id="SSF53244">
    <property type="entry name" value="MurD-like peptide ligases, peptide-binding domain"/>
    <property type="match status" value="1"/>
</dbReference>
<dbReference type="InterPro" id="IPR036615">
    <property type="entry name" value="Mur_ligase_C_dom_sf"/>
</dbReference>
<dbReference type="InterPro" id="IPR036565">
    <property type="entry name" value="Mur-like_cat_sf"/>
</dbReference>
<comment type="caution">
    <text evidence="12">The sequence shown here is derived from an EMBL/GenBank/DDBJ whole genome shotgun (WGS) entry which is preliminary data.</text>
</comment>
<evidence type="ECO:0000256" key="3">
    <source>
        <dbReference type="ARBA" id="ARBA00022741"/>
    </source>
</evidence>
<dbReference type="Pfam" id="PF02875">
    <property type="entry name" value="Mur_ligase_C"/>
    <property type="match status" value="1"/>
</dbReference>
<dbReference type="InterPro" id="IPR050061">
    <property type="entry name" value="MurCDEF_pg_biosynth"/>
</dbReference>
<dbReference type="Gene3D" id="3.40.50.720">
    <property type="entry name" value="NAD(P)-binding Rossmann-like Domain"/>
    <property type="match status" value="1"/>
</dbReference>
<feature type="domain" description="Mur ligase N-terminal catalytic" evidence="9">
    <location>
        <begin position="2"/>
        <end position="98"/>
    </location>
</feature>
<dbReference type="SUPFAM" id="SSF51984">
    <property type="entry name" value="MurCD N-terminal domain"/>
    <property type="match status" value="1"/>
</dbReference>
<keyword evidence="2" id="KW-0132">Cell division</keyword>
<evidence type="ECO:0000256" key="8">
    <source>
        <dbReference type="ARBA" id="ARBA00023316"/>
    </source>
</evidence>
<keyword evidence="5" id="KW-0133">Cell shape</keyword>
<proteinExistence type="predicted"/>
<dbReference type="InterPro" id="IPR004101">
    <property type="entry name" value="Mur_ligase_C"/>
</dbReference>
<dbReference type="PANTHER" id="PTHR43445:SF5">
    <property type="entry name" value="UDP-N-ACETYLMURAMATE--L-ALANYL-GAMMA-D-GLUTAMYL-MESO-2,6-DIAMINOHEPTANDIOATE LIGASE"/>
    <property type="match status" value="1"/>
</dbReference>
<dbReference type="Gene3D" id="3.40.1190.10">
    <property type="entry name" value="Mur-like, catalytic domain"/>
    <property type="match status" value="1"/>
</dbReference>
<keyword evidence="4" id="KW-0067">ATP-binding</keyword>
<dbReference type="InterPro" id="IPR013221">
    <property type="entry name" value="Mur_ligase_cen"/>
</dbReference>
<evidence type="ECO:0000256" key="7">
    <source>
        <dbReference type="ARBA" id="ARBA00023306"/>
    </source>
</evidence>
<evidence type="ECO:0000313" key="12">
    <source>
        <dbReference type="EMBL" id="MDT3401840.1"/>
    </source>
</evidence>
<keyword evidence="7" id="KW-0131">Cell cycle</keyword>
<evidence type="ECO:0000313" key="13">
    <source>
        <dbReference type="Proteomes" id="UP001258315"/>
    </source>
</evidence>
<evidence type="ECO:0000256" key="1">
    <source>
        <dbReference type="ARBA" id="ARBA00022598"/>
    </source>
</evidence>
<keyword evidence="1 12" id="KW-0436">Ligase</keyword>
<evidence type="ECO:0000259" key="11">
    <source>
        <dbReference type="Pfam" id="PF08245"/>
    </source>
</evidence>
<dbReference type="GO" id="GO:0106418">
    <property type="term" value="F:UDP-N-acetylmuramate-L-alanyl-gamma-D-glutamyl-meso-2,6-diaminoheptanedioate ligase activity"/>
    <property type="evidence" value="ECO:0007669"/>
    <property type="project" value="UniProtKB-EC"/>
</dbReference>
<evidence type="ECO:0000256" key="2">
    <source>
        <dbReference type="ARBA" id="ARBA00022618"/>
    </source>
</evidence>
<dbReference type="EC" id="6.3.2.45" evidence="12"/>
<keyword evidence="6" id="KW-0573">Peptidoglycan synthesis</keyword>
<dbReference type="PANTHER" id="PTHR43445">
    <property type="entry name" value="UDP-N-ACETYLMURAMATE--L-ALANINE LIGASE-RELATED"/>
    <property type="match status" value="1"/>
</dbReference>
<name>A0ABU3GT55_9SPHI</name>
<dbReference type="Proteomes" id="UP001258315">
    <property type="component" value="Unassembled WGS sequence"/>
</dbReference>
<gene>
    <name evidence="12" type="ORF">QE417_000912</name>
</gene>
<dbReference type="Pfam" id="PF08245">
    <property type="entry name" value="Mur_ligase_M"/>
    <property type="match status" value="1"/>
</dbReference>
<dbReference type="SUPFAM" id="SSF53623">
    <property type="entry name" value="MurD-like peptide ligases, catalytic domain"/>
    <property type="match status" value="1"/>
</dbReference>
<accession>A0ABU3GT55</accession>
<protein>
    <submittedName>
        <fullName evidence="12">UDP-N-acetylmuramate: L-alanyl-gamma-D-glutamyl-meso-diaminopimelate ligase</fullName>
        <ecNumber evidence="12">6.3.2.45</ecNumber>
    </submittedName>
</protein>
<keyword evidence="13" id="KW-1185">Reference proteome</keyword>
<evidence type="ECO:0000256" key="4">
    <source>
        <dbReference type="ARBA" id="ARBA00022840"/>
    </source>
</evidence>
<dbReference type="EMBL" id="JAVLVU010000001">
    <property type="protein sequence ID" value="MDT3401840.1"/>
    <property type="molecule type" value="Genomic_DNA"/>
</dbReference>
<organism evidence="12 13">
    <name type="scientific">Mucilaginibacter terrae</name>
    <dbReference type="NCBI Taxonomy" id="1955052"/>
    <lineage>
        <taxon>Bacteria</taxon>
        <taxon>Pseudomonadati</taxon>
        <taxon>Bacteroidota</taxon>
        <taxon>Sphingobacteriia</taxon>
        <taxon>Sphingobacteriales</taxon>
        <taxon>Sphingobacteriaceae</taxon>
        <taxon>Mucilaginibacter</taxon>
    </lineage>
</organism>
<keyword evidence="8" id="KW-0961">Cell wall biogenesis/degradation</keyword>
<dbReference type="Pfam" id="PF01225">
    <property type="entry name" value="Mur_ligase"/>
    <property type="match status" value="1"/>
</dbReference>
<evidence type="ECO:0000256" key="6">
    <source>
        <dbReference type="ARBA" id="ARBA00022984"/>
    </source>
</evidence>
<dbReference type="RefSeq" id="WP_311947805.1">
    <property type="nucleotide sequence ID" value="NZ_JAVLVU010000001.1"/>
</dbReference>
<feature type="domain" description="Mur ligase C-terminal" evidence="10">
    <location>
        <begin position="305"/>
        <end position="435"/>
    </location>
</feature>
<evidence type="ECO:0000259" key="10">
    <source>
        <dbReference type="Pfam" id="PF02875"/>
    </source>
</evidence>
<feature type="domain" description="Mur ligase central" evidence="11">
    <location>
        <begin position="108"/>
        <end position="280"/>
    </location>
</feature>
<dbReference type="Gene3D" id="3.90.190.20">
    <property type="entry name" value="Mur ligase, C-terminal domain"/>
    <property type="match status" value="1"/>
</dbReference>
<evidence type="ECO:0000259" key="9">
    <source>
        <dbReference type="Pfam" id="PF01225"/>
    </source>
</evidence>
<keyword evidence="3" id="KW-0547">Nucleotide-binding</keyword>
<evidence type="ECO:0000256" key="5">
    <source>
        <dbReference type="ARBA" id="ARBA00022960"/>
    </source>
</evidence>
<dbReference type="InterPro" id="IPR000713">
    <property type="entry name" value="Mur_ligase_N"/>
</dbReference>